<dbReference type="EMBL" id="JSAM01000083">
    <property type="protein sequence ID" value="KIA77310.1"/>
    <property type="molecule type" value="Genomic_DNA"/>
</dbReference>
<protein>
    <submittedName>
        <fullName evidence="1">Uncharacterized protein</fullName>
    </submittedName>
</protein>
<sequence length="280" mass="31143">MTVPGLIALDIDGTVTDFGGVIPPEVVAYLSELVSDGWNVVFITGRTFTDGFKILQPLSFPYYFAVQNGAITLRMPQQEVVAKHTLGTDVFPAMENICKDEPSDFVIFAGFEHQDCCYYRSHCFSKELLEYLKARSDAFNSIWYDVESFDNLTLANFPSLKCFGQVESASRISYRIENEIGLHAPLIKDPFQNGYYVVQATHASVNKGSALRDLKQRLRVQTPVIAAGDDNNDISMLEEADIRIIMVTAPDHLLQTATIIAPPAREKGIIQGLQKALNLI</sequence>
<evidence type="ECO:0000313" key="2">
    <source>
        <dbReference type="Proteomes" id="UP000031307"/>
    </source>
</evidence>
<dbReference type="GO" id="GO:0005829">
    <property type="term" value="C:cytosol"/>
    <property type="evidence" value="ECO:0007669"/>
    <property type="project" value="TreeGrafter"/>
</dbReference>
<evidence type="ECO:0000313" key="1">
    <source>
        <dbReference type="EMBL" id="KIA77310.1"/>
    </source>
</evidence>
<dbReference type="Proteomes" id="UP000031307">
    <property type="component" value="Unassembled WGS sequence"/>
</dbReference>
<dbReference type="Gene3D" id="3.30.1240.10">
    <property type="match status" value="1"/>
</dbReference>
<reference evidence="1 2" key="1">
    <citation type="journal article" date="2014" name="Mol. Biol. Evol.">
        <title>Massive expansion of Ubiquitination-related gene families within the Chlamydiae.</title>
        <authorList>
            <person name="Domman D."/>
            <person name="Collingro A."/>
            <person name="Lagkouvardos I."/>
            <person name="Gehre L."/>
            <person name="Weinmaier T."/>
            <person name="Rattei T."/>
            <person name="Subtil A."/>
            <person name="Horn M."/>
        </authorList>
    </citation>
    <scope>NUCLEOTIDE SEQUENCE [LARGE SCALE GENOMIC DNA]</scope>
    <source>
        <strain evidence="1 2">OEW1</strain>
    </source>
</reference>
<name>A0A0C1C8D0_9BACT</name>
<gene>
    <name evidence="1" type="ORF">DB43_GN00180</name>
</gene>
<dbReference type="PANTHER" id="PTHR10000">
    <property type="entry name" value="PHOSPHOSERINE PHOSPHATASE"/>
    <property type="match status" value="1"/>
</dbReference>
<dbReference type="AlphaFoldDB" id="A0A0C1C8D0"/>
<dbReference type="InterPro" id="IPR023214">
    <property type="entry name" value="HAD_sf"/>
</dbReference>
<dbReference type="SUPFAM" id="SSF56784">
    <property type="entry name" value="HAD-like"/>
    <property type="match status" value="1"/>
</dbReference>
<dbReference type="Gene3D" id="3.40.50.1000">
    <property type="entry name" value="HAD superfamily/HAD-like"/>
    <property type="match status" value="1"/>
</dbReference>
<dbReference type="InterPro" id="IPR036412">
    <property type="entry name" value="HAD-like_sf"/>
</dbReference>
<dbReference type="Pfam" id="PF08282">
    <property type="entry name" value="Hydrolase_3"/>
    <property type="match status" value="1"/>
</dbReference>
<dbReference type="PATRIC" id="fig|83552.4.peg.1554"/>
<dbReference type="GO" id="GO:0016791">
    <property type="term" value="F:phosphatase activity"/>
    <property type="evidence" value="ECO:0007669"/>
    <property type="project" value="TreeGrafter"/>
</dbReference>
<organism evidence="1 2">
    <name type="scientific">Parachlamydia acanthamoebae</name>
    <dbReference type="NCBI Taxonomy" id="83552"/>
    <lineage>
        <taxon>Bacteria</taxon>
        <taxon>Pseudomonadati</taxon>
        <taxon>Chlamydiota</taxon>
        <taxon>Chlamydiia</taxon>
        <taxon>Parachlamydiales</taxon>
        <taxon>Parachlamydiaceae</taxon>
        <taxon>Parachlamydia</taxon>
    </lineage>
</organism>
<comment type="caution">
    <text evidence="1">The sequence shown here is derived from an EMBL/GenBank/DDBJ whole genome shotgun (WGS) entry which is preliminary data.</text>
</comment>
<dbReference type="PANTHER" id="PTHR10000:SF8">
    <property type="entry name" value="HAD SUPERFAMILY HYDROLASE-LIKE, TYPE 3"/>
    <property type="match status" value="1"/>
</dbReference>
<dbReference type="InterPro" id="IPR006379">
    <property type="entry name" value="HAD-SF_hydro_IIB"/>
</dbReference>
<dbReference type="GO" id="GO:0000287">
    <property type="term" value="F:magnesium ion binding"/>
    <property type="evidence" value="ECO:0007669"/>
    <property type="project" value="TreeGrafter"/>
</dbReference>
<accession>A0A0C1C8D0</accession>
<proteinExistence type="predicted"/>
<dbReference type="NCBIfam" id="TIGR01484">
    <property type="entry name" value="HAD-SF-IIB"/>
    <property type="match status" value="1"/>
</dbReference>